<evidence type="ECO:0000313" key="2">
    <source>
        <dbReference type="Proteomes" id="UP000794436"/>
    </source>
</evidence>
<protein>
    <submittedName>
        <fullName evidence="1">Uncharacterized protein</fullName>
    </submittedName>
</protein>
<dbReference type="AlphaFoldDB" id="A0A8K1FDJ0"/>
<accession>A0A8K1FDJ0</accession>
<evidence type="ECO:0000313" key="1">
    <source>
        <dbReference type="EMBL" id="TMW59475.1"/>
    </source>
</evidence>
<organism evidence="1 2">
    <name type="scientific">Pythium oligandrum</name>
    <name type="common">Mycoparasitic fungus</name>
    <dbReference type="NCBI Taxonomy" id="41045"/>
    <lineage>
        <taxon>Eukaryota</taxon>
        <taxon>Sar</taxon>
        <taxon>Stramenopiles</taxon>
        <taxon>Oomycota</taxon>
        <taxon>Peronosporomycetes</taxon>
        <taxon>Pythiales</taxon>
        <taxon>Pythiaceae</taxon>
        <taxon>Pythium</taxon>
    </lineage>
</organism>
<name>A0A8K1FDJ0_PYTOL</name>
<gene>
    <name evidence="1" type="ORF">Poli38472_004544</name>
</gene>
<comment type="caution">
    <text evidence="1">The sequence shown here is derived from an EMBL/GenBank/DDBJ whole genome shotgun (WGS) entry which is preliminary data.</text>
</comment>
<dbReference type="Proteomes" id="UP000794436">
    <property type="component" value="Unassembled WGS sequence"/>
</dbReference>
<reference evidence="1" key="1">
    <citation type="submission" date="2019-03" db="EMBL/GenBank/DDBJ databases">
        <title>Long read genome sequence of the mycoparasitic Pythium oligandrum ATCC 38472 isolated from sugarbeet rhizosphere.</title>
        <authorList>
            <person name="Gaulin E."/>
        </authorList>
    </citation>
    <scope>NUCLEOTIDE SEQUENCE</scope>
    <source>
        <strain evidence="1">ATCC 38472_TT</strain>
    </source>
</reference>
<dbReference type="EMBL" id="SPLM01000109">
    <property type="protein sequence ID" value="TMW59475.1"/>
    <property type="molecule type" value="Genomic_DNA"/>
</dbReference>
<sequence length="75" mass="8689">MLRRKPTRVEDRADVAEEYELYVREKKKRLQEERQKKGLGLSGGDAAAWSAMQQRKQVDAVRQQTRSRIGLGAPY</sequence>
<dbReference type="OrthoDB" id="167076at2759"/>
<proteinExistence type="predicted"/>
<keyword evidence="2" id="KW-1185">Reference proteome</keyword>